<dbReference type="AlphaFoldDB" id="A0AA37S8B0"/>
<name>A0AA37S8B0_9GAMM</name>
<evidence type="ECO:0000313" key="2">
    <source>
        <dbReference type="EMBL" id="GLQ30189.1"/>
    </source>
</evidence>
<feature type="transmembrane region" description="Helical" evidence="1">
    <location>
        <begin position="88"/>
        <end position="106"/>
    </location>
</feature>
<proteinExistence type="predicted"/>
<dbReference type="EMBL" id="BSNM01000003">
    <property type="protein sequence ID" value="GLQ30189.1"/>
    <property type="molecule type" value="Genomic_DNA"/>
</dbReference>
<reference evidence="2" key="1">
    <citation type="journal article" date="2014" name="Int. J. Syst. Evol. Microbiol.">
        <title>Complete genome sequence of Corynebacterium casei LMG S-19264T (=DSM 44701T), isolated from a smear-ripened cheese.</title>
        <authorList>
            <consortium name="US DOE Joint Genome Institute (JGI-PGF)"/>
            <person name="Walter F."/>
            <person name="Albersmeier A."/>
            <person name="Kalinowski J."/>
            <person name="Ruckert C."/>
        </authorList>
    </citation>
    <scope>NUCLEOTIDE SEQUENCE</scope>
    <source>
        <strain evidence="2">NBRC 110071</strain>
    </source>
</reference>
<gene>
    <name evidence="2" type="ORF">GCM10007876_06670</name>
</gene>
<evidence type="ECO:0000313" key="3">
    <source>
        <dbReference type="Proteomes" id="UP001161389"/>
    </source>
</evidence>
<comment type="caution">
    <text evidence="2">The sequence shown here is derived from an EMBL/GenBank/DDBJ whole genome shotgun (WGS) entry which is preliminary data.</text>
</comment>
<keyword evidence="1" id="KW-0472">Membrane</keyword>
<keyword evidence="1" id="KW-0812">Transmembrane</keyword>
<sequence length="108" mass="11728">MIILLLGSCLLILGVLSIRFPDISKALSNYDSVQWHRLGSPAGYSFSDLGNTLSLYSWLLNEGYNTCESQEVKSLCIEAHKKAVMAKYLMQVGVVLLVVGSGLALAGY</sequence>
<keyword evidence="1" id="KW-1133">Transmembrane helix</keyword>
<evidence type="ECO:0000256" key="1">
    <source>
        <dbReference type="SAM" id="Phobius"/>
    </source>
</evidence>
<accession>A0AA37S8B0</accession>
<reference evidence="2" key="2">
    <citation type="submission" date="2023-01" db="EMBL/GenBank/DDBJ databases">
        <title>Draft genome sequence of Litoribrevibacter albus strain NBRC 110071.</title>
        <authorList>
            <person name="Sun Q."/>
            <person name="Mori K."/>
        </authorList>
    </citation>
    <scope>NUCLEOTIDE SEQUENCE</scope>
    <source>
        <strain evidence="2">NBRC 110071</strain>
    </source>
</reference>
<dbReference type="RefSeq" id="WP_284378748.1">
    <property type="nucleotide sequence ID" value="NZ_BSNM01000003.1"/>
</dbReference>
<protein>
    <submittedName>
        <fullName evidence="2">Uncharacterized protein</fullName>
    </submittedName>
</protein>
<organism evidence="2 3">
    <name type="scientific">Litoribrevibacter albus</name>
    <dbReference type="NCBI Taxonomy" id="1473156"/>
    <lineage>
        <taxon>Bacteria</taxon>
        <taxon>Pseudomonadati</taxon>
        <taxon>Pseudomonadota</taxon>
        <taxon>Gammaproteobacteria</taxon>
        <taxon>Oceanospirillales</taxon>
        <taxon>Oceanospirillaceae</taxon>
        <taxon>Litoribrevibacter</taxon>
    </lineage>
</organism>
<keyword evidence="3" id="KW-1185">Reference proteome</keyword>
<dbReference type="Proteomes" id="UP001161389">
    <property type="component" value="Unassembled WGS sequence"/>
</dbReference>